<keyword evidence="3" id="KW-1185">Reference proteome</keyword>
<reference evidence="3" key="1">
    <citation type="journal article" date="2019" name="Int. J. Syst. Evol. Microbiol.">
        <title>The Global Catalogue of Microorganisms (GCM) 10K type strain sequencing project: providing services to taxonomists for standard genome sequencing and annotation.</title>
        <authorList>
            <consortium name="The Broad Institute Genomics Platform"/>
            <consortium name="The Broad Institute Genome Sequencing Center for Infectious Disease"/>
            <person name="Wu L."/>
            <person name="Ma J."/>
        </authorList>
    </citation>
    <scope>NUCLEOTIDE SEQUENCE [LARGE SCALE GENOMIC DNA]</scope>
    <source>
        <strain evidence="3">JCM 18204</strain>
    </source>
</reference>
<feature type="chain" id="PRO_5045746553" evidence="1">
    <location>
        <begin position="26"/>
        <end position="261"/>
    </location>
</feature>
<dbReference type="Pfam" id="PF11306">
    <property type="entry name" value="DUF3108"/>
    <property type="match status" value="1"/>
</dbReference>
<protein>
    <submittedName>
        <fullName evidence="2">DUF3108 domain-containing protein</fullName>
    </submittedName>
</protein>
<sequence>MIPAVMRPLAALALFLICLPPPAGAQTPSATAGDTAQAQAASMSAAPTLAPFVARYEARYHAKPAGDATLRLVQLRSPQWRVDLGIEGRRGMAGVLGLNVQQSTVFDALDDRSYRPLSQSTVRKGMLLGRTSTGVYDWAHASAQWRGDLKQRHRAPVALQAGDMSGLLINLAIVRDARPDAVLRYRFVEGGRVREHVYQAAAAPEPVAVGELSYSALKVTRTNGGNDDTIVWVAEGVPTPIRILQREDGEDAVDLRLVGYE</sequence>
<proteinExistence type="predicted"/>
<dbReference type="Proteomes" id="UP001499959">
    <property type="component" value="Unassembled WGS sequence"/>
</dbReference>
<dbReference type="InterPro" id="IPR021457">
    <property type="entry name" value="DUF3108"/>
</dbReference>
<feature type="signal peptide" evidence="1">
    <location>
        <begin position="1"/>
        <end position="25"/>
    </location>
</feature>
<comment type="caution">
    <text evidence="2">The sequence shown here is derived from an EMBL/GenBank/DDBJ whole genome shotgun (WGS) entry which is preliminary data.</text>
</comment>
<keyword evidence="1" id="KW-0732">Signal</keyword>
<name>A0ABP9BAB6_9GAMM</name>
<accession>A0ABP9BAB6</accession>
<evidence type="ECO:0000313" key="3">
    <source>
        <dbReference type="Proteomes" id="UP001499959"/>
    </source>
</evidence>
<dbReference type="EMBL" id="BAABJE010000007">
    <property type="protein sequence ID" value="GAA4792190.1"/>
    <property type="molecule type" value="Genomic_DNA"/>
</dbReference>
<evidence type="ECO:0000256" key="1">
    <source>
        <dbReference type="SAM" id="SignalP"/>
    </source>
</evidence>
<organism evidence="2 3">
    <name type="scientific">Lysobacter hankyongensis</name>
    <dbReference type="NCBI Taxonomy" id="1176535"/>
    <lineage>
        <taxon>Bacteria</taxon>
        <taxon>Pseudomonadati</taxon>
        <taxon>Pseudomonadota</taxon>
        <taxon>Gammaproteobacteria</taxon>
        <taxon>Lysobacterales</taxon>
        <taxon>Lysobacteraceae</taxon>
        <taxon>Lysobacter</taxon>
    </lineage>
</organism>
<gene>
    <name evidence="2" type="ORF">GCM10023307_16930</name>
</gene>
<evidence type="ECO:0000313" key="2">
    <source>
        <dbReference type="EMBL" id="GAA4792190.1"/>
    </source>
</evidence>